<reference evidence="2" key="1">
    <citation type="journal article" date="2015" name="Nature">
        <title>Complex archaea that bridge the gap between prokaryotes and eukaryotes.</title>
        <authorList>
            <person name="Spang A."/>
            <person name="Saw J.H."/>
            <person name="Jorgensen S.L."/>
            <person name="Zaremba-Niedzwiedzka K."/>
            <person name="Martijn J."/>
            <person name="Lind A.E."/>
            <person name="van Eijk R."/>
            <person name="Schleper C."/>
            <person name="Guy L."/>
            <person name="Ettema T.J."/>
        </authorList>
    </citation>
    <scope>NUCLEOTIDE SEQUENCE</scope>
</reference>
<dbReference type="Pfam" id="PF07475">
    <property type="entry name" value="Hpr_kinase_C"/>
    <property type="match status" value="1"/>
</dbReference>
<gene>
    <name evidence="2" type="ORF">LCGC14_0102640</name>
</gene>
<evidence type="ECO:0000313" key="2">
    <source>
        <dbReference type="EMBL" id="KKO02814.1"/>
    </source>
</evidence>
<sequence length="320" mass="36081">MSSQAKFLCSLWQGKHGVDIYSSTQRILPSLKNADLVAFIPGYTCKQDLINAGYSICYYDQEKFSLTCSADNKSVVVTGDLELIVNGEVIPYLAYALLEMQRQAAGQTSVHTAAVSLNGRGVLLMGKEGAGKTSMALHLCCEYGYKLVANDIAIIGYDRGQTFIYEGTKFFWLRLDPMEKHHPDLVKFFLSSGDRDPWTNRTIVHPHQIGVEIETETVPIAAVFFLHVYESAAKLHVERSLNRWPHLYLYENFSRYIRRTCSPMMGGKDFHYLAYLPSLDTPDFHANRVKIIDHFIEDIGIYYVAGQLKDIGSTINQAIS</sequence>
<evidence type="ECO:0000259" key="1">
    <source>
        <dbReference type="Pfam" id="PF07475"/>
    </source>
</evidence>
<dbReference type="SUPFAM" id="SSF53795">
    <property type="entry name" value="PEP carboxykinase-like"/>
    <property type="match status" value="1"/>
</dbReference>
<dbReference type="AlphaFoldDB" id="A0A0F9YEE9"/>
<comment type="caution">
    <text evidence="2">The sequence shown here is derived from an EMBL/GenBank/DDBJ whole genome shotgun (WGS) entry which is preliminary data.</text>
</comment>
<accession>A0A0F9YEE9</accession>
<dbReference type="EMBL" id="LAZR01000029">
    <property type="protein sequence ID" value="KKO02814.1"/>
    <property type="molecule type" value="Genomic_DNA"/>
</dbReference>
<dbReference type="GO" id="GO:0000155">
    <property type="term" value="F:phosphorelay sensor kinase activity"/>
    <property type="evidence" value="ECO:0007669"/>
    <property type="project" value="InterPro"/>
</dbReference>
<dbReference type="GO" id="GO:0005524">
    <property type="term" value="F:ATP binding"/>
    <property type="evidence" value="ECO:0007669"/>
    <property type="project" value="InterPro"/>
</dbReference>
<dbReference type="InterPro" id="IPR011104">
    <property type="entry name" value="Hpr_kin/Pase_C"/>
</dbReference>
<protein>
    <recommendedName>
        <fullName evidence="1">HPr kinase/phosphorylase C-terminal domain-containing protein</fullName>
    </recommendedName>
</protein>
<proteinExistence type="predicted"/>
<organism evidence="2">
    <name type="scientific">marine sediment metagenome</name>
    <dbReference type="NCBI Taxonomy" id="412755"/>
    <lineage>
        <taxon>unclassified sequences</taxon>
        <taxon>metagenomes</taxon>
        <taxon>ecological metagenomes</taxon>
    </lineage>
</organism>
<dbReference type="GO" id="GO:0006109">
    <property type="term" value="P:regulation of carbohydrate metabolic process"/>
    <property type="evidence" value="ECO:0007669"/>
    <property type="project" value="InterPro"/>
</dbReference>
<dbReference type="Gene3D" id="3.40.50.300">
    <property type="entry name" value="P-loop containing nucleotide triphosphate hydrolases"/>
    <property type="match status" value="1"/>
</dbReference>
<feature type="domain" description="HPr kinase/phosphorylase C-terminal" evidence="1">
    <location>
        <begin position="104"/>
        <end position="159"/>
    </location>
</feature>
<dbReference type="InterPro" id="IPR027417">
    <property type="entry name" value="P-loop_NTPase"/>
</dbReference>
<name>A0A0F9YEE9_9ZZZZ</name>